<gene>
    <name evidence="1" type="ORF">GCM10008066_00940</name>
</gene>
<organism evidence="1 2">
    <name type="scientific">Oxalicibacterium faecigallinarum</name>
    <dbReference type="NCBI Taxonomy" id="573741"/>
    <lineage>
        <taxon>Bacteria</taxon>
        <taxon>Pseudomonadati</taxon>
        <taxon>Pseudomonadota</taxon>
        <taxon>Betaproteobacteria</taxon>
        <taxon>Burkholderiales</taxon>
        <taxon>Oxalobacteraceae</taxon>
        <taxon>Oxalicibacterium</taxon>
    </lineage>
</organism>
<dbReference type="PANTHER" id="PTHR30348">
    <property type="entry name" value="UNCHARACTERIZED PROTEIN YECE"/>
    <property type="match status" value="1"/>
</dbReference>
<dbReference type="Pfam" id="PF01904">
    <property type="entry name" value="DUF72"/>
    <property type="match status" value="1"/>
</dbReference>
<evidence type="ECO:0008006" key="3">
    <source>
        <dbReference type="Google" id="ProtNLM"/>
    </source>
</evidence>
<comment type="caution">
    <text evidence="1">The sequence shown here is derived from an EMBL/GenBank/DDBJ whole genome shotgun (WGS) entry which is preliminary data.</text>
</comment>
<dbReference type="AlphaFoldDB" id="A0A8J3ATG6"/>
<dbReference type="InterPro" id="IPR036520">
    <property type="entry name" value="UPF0759_sf"/>
</dbReference>
<evidence type="ECO:0000313" key="1">
    <source>
        <dbReference type="EMBL" id="GGI15843.1"/>
    </source>
</evidence>
<dbReference type="EMBL" id="BMDI01000001">
    <property type="protein sequence ID" value="GGI15843.1"/>
    <property type="molecule type" value="Genomic_DNA"/>
</dbReference>
<dbReference type="Proteomes" id="UP000642180">
    <property type="component" value="Unassembled WGS sequence"/>
</dbReference>
<accession>A0A8J3ATG6</accession>
<protein>
    <recommendedName>
        <fullName evidence="3">DUF72 domain-containing protein</fullName>
    </recommendedName>
</protein>
<dbReference type="Gene3D" id="3.20.20.410">
    <property type="entry name" value="Protein of unknown function UPF0759"/>
    <property type="match status" value="1"/>
</dbReference>
<keyword evidence="2" id="KW-1185">Reference proteome</keyword>
<reference evidence="2" key="1">
    <citation type="journal article" date="2019" name="Int. J. Syst. Evol. Microbiol.">
        <title>The Global Catalogue of Microorganisms (GCM) 10K type strain sequencing project: providing services to taxonomists for standard genome sequencing and annotation.</title>
        <authorList>
            <consortium name="The Broad Institute Genomics Platform"/>
            <consortium name="The Broad Institute Genome Sequencing Center for Infectious Disease"/>
            <person name="Wu L."/>
            <person name="Ma J."/>
        </authorList>
    </citation>
    <scope>NUCLEOTIDE SEQUENCE [LARGE SCALE GENOMIC DNA]</scope>
    <source>
        <strain evidence="2">CCM 2767</strain>
    </source>
</reference>
<dbReference type="SUPFAM" id="SSF117396">
    <property type="entry name" value="TM1631-like"/>
    <property type="match status" value="1"/>
</dbReference>
<dbReference type="InterPro" id="IPR002763">
    <property type="entry name" value="DUF72"/>
</dbReference>
<evidence type="ECO:0000313" key="2">
    <source>
        <dbReference type="Proteomes" id="UP000642180"/>
    </source>
</evidence>
<name>A0A8J3ATG6_9BURK</name>
<proteinExistence type="predicted"/>
<sequence>MGAAMTIRIGISGWRYAGWRNNFYPPQLTQAHELAFASRALSTIEINGSHYALQTPKSYRSWHDTTPDDFLFSVKAPRYVTHILRLRGEECKTAIANFMASGLFNLRAKLGPILWQFPPSLRYDEALFERFLSWLPSHSGEAARFASQHDRHVRDACTKIDEERPMRHAIEIRNASFCTPAFADMLRHYRVALVASDSPGTWPYAEDVTSDFVYMRLHGAKILYNGEYADASLDRWADRILTWANGNEPNDAQRIGAAAKARAQRDVFCYMDNDQKVNAPFDAARMLSRVLGHAVENDRRSLQASLWSDERIQPLMNSKKRNMSVAAFSPDA</sequence>
<dbReference type="PANTHER" id="PTHR30348:SF4">
    <property type="entry name" value="DUF72 DOMAIN-CONTAINING PROTEIN"/>
    <property type="match status" value="1"/>
</dbReference>